<dbReference type="GO" id="GO:0034475">
    <property type="term" value="P:U4 snRNA 3'-end processing"/>
    <property type="evidence" value="ECO:0007669"/>
    <property type="project" value="TreeGrafter"/>
</dbReference>
<evidence type="ECO:0000256" key="1">
    <source>
        <dbReference type="ARBA" id="ARBA00004123"/>
    </source>
</evidence>
<dbReference type="GO" id="GO:0000176">
    <property type="term" value="C:nuclear exosome (RNase complex)"/>
    <property type="evidence" value="ECO:0007669"/>
    <property type="project" value="UniProtKB-ARBA"/>
</dbReference>
<evidence type="ECO:0000256" key="6">
    <source>
        <dbReference type="ARBA" id="ARBA00022835"/>
    </source>
</evidence>
<dbReference type="InterPro" id="IPR027408">
    <property type="entry name" value="PNPase/RNase_PH_dom_sf"/>
</dbReference>
<dbReference type="GO" id="GO:0006364">
    <property type="term" value="P:rRNA processing"/>
    <property type="evidence" value="ECO:0007669"/>
    <property type="project" value="UniProtKB-KW"/>
</dbReference>
<accession>A0A433Q456</accession>
<dbReference type="GO" id="GO:0003723">
    <property type="term" value="F:RNA binding"/>
    <property type="evidence" value="ECO:0007669"/>
    <property type="project" value="UniProtKB-KW"/>
</dbReference>
<dbReference type="Proteomes" id="UP000274822">
    <property type="component" value="Unassembled WGS sequence"/>
</dbReference>
<dbReference type="GO" id="GO:0071028">
    <property type="term" value="P:nuclear mRNA surveillance"/>
    <property type="evidence" value="ECO:0007669"/>
    <property type="project" value="TreeGrafter"/>
</dbReference>
<protein>
    <submittedName>
        <fullName evidence="11">Ribosomal protein S5 domain 2-type protein</fullName>
    </submittedName>
</protein>
<dbReference type="SUPFAM" id="SSF55666">
    <property type="entry name" value="Ribonuclease PH domain 2-like"/>
    <property type="match status" value="1"/>
</dbReference>
<dbReference type="InterPro" id="IPR050080">
    <property type="entry name" value="RNase_PH"/>
</dbReference>
<proteinExistence type="inferred from homology"/>
<dbReference type="GO" id="GO:0005840">
    <property type="term" value="C:ribosome"/>
    <property type="evidence" value="ECO:0007669"/>
    <property type="project" value="UniProtKB-KW"/>
</dbReference>
<comment type="caution">
    <text evidence="11">The sequence shown here is derived from an EMBL/GenBank/DDBJ whole genome shotgun (WGS) entry which is preliminary data.</text>
</comment>
<reference evidence="11 12" key="1">
    <citation type="journal article" date="2018" name="New Phytol.">
        <title>Phylogenomics of Endogonaceae and evolution of mycorrhizas within Mucoromycota.</title>
        <authorList>
            <person name="Chang Y."/>
            <person name="Desiro A."/>
            <person name="Na H."/>
            <person name="Sandor L."/>
            <person name="Lipzen A."/>
            <person name="Clum A."/>
            <person name="Barry K."/>
            <person name="Grigoriev I.V."/>
            <person name="Martin F.M."/>
            <person name="Stajich J.E."/>
            <person name="Smith M.E."/>
            <person name="Bonito G."/>
            <person name="Spatafora J.W."/>
        </authorList>
    </citation>
    <scope>NUCLEOTIDE SEQUENCE [LARGE SCALE GENOMIC DNA]</scope>
    <source>
        <strain evidence="11 12">AD002</strain>
    </source>
</reference>
<evidence type="ECO:0000256" key="5">
    <source>
        <dbReference type="ARBA" id="ARBA00022552"/>
    </source>
</evidence>
<dbReference type="SUPFAM" id="SSF54211">
    <property type="entry name" value="Ribosomal protein S5 domain 2-like"/>
    <property type="match status" value="1"/>
</dbReference>
<gene>
    <name evidence="11" type="ORF">BC938DRAFT_473335</name>
</gene>
<dbReference type="PANTHER" id="PTHR11953:SF2">
    <property type="entry name" value="EXOSOME COMPLEX COMPONENT MTR3"/>
    <property type="match status" value="1"/>
</dbReference>
<dbReference type="CDD" id="cd11371">
    <property type="entry name" value="RNase_PH_MTR3"/>
    <property type="match status" value="1"/>
</dbReference>
<evidence type="ECO:0000313" key="11">
    <source>
        <dbReference type="EMBL" id="RUS24603.1"/>
    </source>
</evidence>
<feature type="domain" description="Exoribonuclease phosphorolytic" evidence="10">
    <location>
        <begin position="219"/>
        <end position="274"/>
    </location>
</feature>
<keyword evidence="8" id="KW-0539">Nucleus</keyword>
<dbReference type="InterPro" id="IPR020568">
    <property type="entry name" value="Ribosomal_Su5_D2-typ_SF"/>
</dbReference>
<evidence type="ECO:0000313" key="12">
    <source>
        <dbReference type="Proteomes" id="UP000274822"/>
    </source>
</evidence>
<evidence type="ECO:0000256" key="3">
    <source>
        <dbReference type="ARBA" id="ARBA00006678"/>
    </source>
</evidence>
<dbReference type="InterPro" id="IPR001247">
    <property type="entry name" value="ExoRNase_PH_dom1"/>
</dbReference>
<dbReference type="EMBL" id="RBNJ01015494">
    <property type="protein sequence ID" value="RUS24603.1"/>
    <property type="molecule type" value="Genomic_DNA"/>
</dbReference>
<feature type="domain" description="Exoribonuclease phosphorolytic" evidence="9">
    <location>
        <begin position="96"/>
        <end position="193"/>
    </location>
</feature>
<keyword evidence="4" id="KW-0963">Cytoplasm</keyword>
<dbReference type="GO" id="GO:0000177">
    <property type="term" value="C:cytoplasmic exosome (RNase complex)"/>
    <property type="evidence" value="ECO:0007669"/>
    <property type="project" value="TreeGrafter"/>
</dbReference>
<evidence type="ECO:0000256" key="2">
    <source>
        <dbReference type="ARBA" id="ARBA00004496"/>
    </source>
</evidence>
<dbReference type="GO" id="GO:0005730">
    <property type="term" value="C:nucleolus"/>
    <property type="evidence" value="ECO:0007669"/>
    <property type="project" value="TreeGrafter"/>
</dbReference>
<dbReference type="GO" id="GO:0071051">
    <property type="term" value="P:poly(A)-dependent snoRNA 3'-end processing"/>
    <property type="evidence" value="ECO:0007669"/>
    <property type="project" value="TreeGrafter"/>
</dbReference>
<evidence type="ECO:0000259" key="10">
    <source>
        <dbReference type="Pfam" id="PF03725"/>
    </source>
</evidence>
<keyword evidence="7" id="KW-0694">RNA-binding</keyword>
<comment type="subcellular location">
    <subcellularLocation>
        <location evidence="2">Cytoplasm</location>
    </subcellularLocation>
    <subcellularLocation>
        <location evidence="1">Nucleus</location>
    </subcellularLocation>
</comment>
<sequence length="299" mass="32526">MDRKRIAGPELSVPPLFDKPQIVPQELAGEGRPDGRSPEDVRPIFLKTGLINQANGSAYIELGNTKLACAVYVLFFPTHCSSAFPRLITPPPRCSYGPRQNKKQTFSNMGLLNCEFKFASFSCSKRRGNQRDSQEKEYSQILSEALAPAVRLELFPKAMIDVFVTVLENDGTASCLAGAITAASVAIADAGLEMIDQVAAVSAVERSHHLVFPQRTQSFAKDQILMDATSAEEKLETGTLVVSYMPSANEVTHVLQTGETEGPVTVQAIEQCIDACSKIYTVMSAALVESLKEGERPRV</sequence>
<keyword evidence="11" id="KW-0689">Ribosomal protein</keyword>
<keyword evidence="12" id="KW-1185">Reference proteome</keyword>
<keyword evidence="11" id="KW-0687">Ribonucleoprotein</keyword>
<keyword evidence="5" id="KW-0698">rRNA processing</keyword>
<evidence type="ECO:0000256" key="8">
    <source>
        <dbReference type="ARBA" id="ARBA00023242"/>
    </source>
</evidence>
<comment type="similarity">
    <text evidence="3">Belongs to the RNase PH family.</text>
</comment>
<keyword evidence="6" id="KW-0271">Exosome</keyword>
<organism evidence="11 12">
    <name type="scientific">Jimgerdemannia flammicorona</name>
    <dbReference type="NCBI Taxonomy" id="994334"/>
    <lineage>
        <taxon>Eukaryota</taxon>
        <taxon>Fungi</taxon>
        <taxon>Fungi incertae sedis</taxon>
        <taxon>Mucoromycota</taxon>
        <taxon>Mucoromycotina</taxon>
        <taxon>Endogonomycetes</taxon>
        <taxon>Endogonales</taxon>
        <taxon>Endogonaceae</taxon>
        <taxon>Jimgerdemannia</taxon>
    </lineage>
</organism>
<evidence type="ECO:0000256" key="7">
    <source>
        <dbReference type="ARBA" id="ARBA00022884"/>
    </source>
</evidence>
<feature type="domain" description="Exoribonuclease phosphorolytic" evidence="9">
    <location>
        <begin position="41"/>
        <end position="72"/>
    </location>
</feature>
<name>A0A433Q456_9FUNG</name>
<dbReference type="InterPro" id="IPR015847">
    <property type="entry name" value="ExoRNase_PH_dom2"/>
</dbReference>
<dbReference type="GO" id="GO:0016075">
    <property type="term" value="P:rRNA catabolic process"/>
    <property type="evidence" value="ECO:0007669"/>
    <property type="project" value="TreeGrafter"/>
</dbReference>
<dbReference type="PANTHER" id="PTHR11953">
    <property type="entry name" value="EXOSOME COMPLEX COMPONENT"/>
    <property type="match status" value="1"/>
</dbReference>
<dbReference type="InterPro" id="IPR036345">
    <property type="entry name" value="ExoRNase_PH_dom2_sf"/>
</dbReference>
<dbReference type="Pfam" id="PF01138">
    <property type="entry name" value="RNase_PH"/>
    <property type="match status" value="2"/>
</dbReference>
<evidence type="ECO:0000259" key="9">
    <source>
        <dbReference type="Pfam" id="PF01138"/>
    </source>
</evidence>
<dbReference type="Pfam" id="PF03725">
    <property type="entry name" value="RNase_PH_C"/>
    <property type="match status" value="1"/>
</dbReference>
<dbReference type="Gene3D" id="3.30.230.70">
    <property type="entry name" value="GHMP Kinase, N-terminal domain"/>
    <property type="match status" value="1"/>
</dbReference>
<dbReference type="AlphaFoldDB" id="A0A433Q456"/>
<evidence type="ECO:0000256" key="4">
    <source>
        <dbReference type="ARBA" id="ARBA00022490"/>
    </source>
</evidence>